<protein>
    <submittedName>
        <fullName evidence="1">Uncharacterized protein</fullName>
    </submittedName>
</protein>
<organism evidence="1 2">
    <name type="scientific">Polyplax serrata</name>
    <name type="common">Common mouse louse</name>
    <dbReference type="NCBI Taxonomy" id="468196"/>
    <lineage>
        <taxon>Eukaryota</taxon>
        <taxon>Metazoa</taxon>
        <taxon>Ecdysozoa</taxon>
        <taxon>Arthropoda</taxon>
        <taxon>Hexapoda</taxon>
        <taxon>Insecta</taxon>
        <taxon>Pterygota</taxon>
        <taxon>Neoptera</taxon>
        <taxon>Paraneoptera</taxon>
        <taxon>Psocodea</taxon>
        <taxon>Troctomorpha</taxon>
        <taxon>Phthiraptera</taxon>
        <taxon>Anoplura</taxon>
        <taxon>Polyplacidae</taxon>
        <taxon>Polyplax</taxon>
    </lineage>
</organism>
<evidence type="ECO:0000313" key="1">
    <source>
        <dbReference type="EMBL" id="KAK6625607.1"/>
    </source>
</evidence>
<accession>A0AAN8NR23</accession>
<dbReference type="EMBL" id="JAWJWE010000037">
    <property type="protein sequence ID" value="KAK6625607.1"/>
    <property type="molecule type" value="Genomic_DNA"/>
</dbReference>
<comment type="caution">
    <text evidence="1">The sequence shown here is derived from an EMBL/GenBank/DDBJ whole genome shotgun (WGS) entry which is preliminary data.</text>
</comment>
<name>A0AAN8NR23_POLSC</name>
<evidence type="ECO:0000313" key="2">
    <source>
        <dbReference type="Proteomes" id="UP001372834"/>
    </source>
</evidence>
<sequence length="149" mass="16647">MYLPLDFPATARKKTLFLGGGGGVGRLGEEEEEEEEEKAAAATAASGGEIVFMVRDISFLPLALMELRMNPPEKFGHYVFIHLTFFFLTVTSLKKWLLLLPLVSGQVLNYGGVYGTPESPRVTWGELNHWFQEHHLPPRLPGTQMESLT</sequence>
<proteinExistence type="predicted"/>
<dbReference type="AlphaFoldDB" id="A0AAN8NR23"/>
<dbReference type="Proteomes" id="UP001372834">
    <property type="component" value="Unassembled WGS sequence"/>
</dbReference>
<reference evidence="1 2" key="1">
    <citation type="submission" date="2023-10" db="EMBL/GenBank/DDBJ databases">
        <title>Genomes of two closely related lineages of the louse Polyplax serrata with different host specificities.</title>
        <authorList>
            <person name="Martinu J."/>
            <person name="Tarabai H."/>
            <person name="Stefka J."/>
            <person name="Hypsa V."/>
        </authorList>
    </citation>
    <scope>NUCLEOTIDE SEQUENCE [LARGE SCALE GENOMIC DNA]</scope>
    <source>
        <strain evidence="1">HR10_N</strain>
    </source>
</reference>
<gene>
    <name evidence="1" type="ORF">RUM43_005906</name>
</gene>